<keyword evidence="2" id="KW-1185">Reference proteome</keyword>
<dbReference type="EMBL" id="AP019400">
    <property type="protein sequence ID" value="BBI32441.1"/>
    <property type="molecule type" value="Genomic_DNA"/>
</dbReference>
<gene>
    <name evidence="1" type="ORF">KCTCHS21_18400</name>
</gene>
<dbReference type="RefSeq" id="WP_130606972.1">
    <property type="nucleotide sequence ID" value="NZ_AP019400.1"/>
</dbReference>
<dbReference type="KEGG" id="cohn:KCTCHS21_18400"/>
<dbReference type="OrthoDB" id="2706506at2"/>
<name>A0A3T1D316_9BACL</name>
<accession>A0A3T1D316</accession>
<organism evidence="1 2">
    <name type="scientific">Cohnella abietis</name>
    <dbReference type="NCBI Taxonomy" id="2507935"/>
    <lineage>
        <taxon>Bacteria</taxon>
        <taxon>Bacillati</taxon>
        <taxon>Bacillota</taxon>
        <taxon>Bacilli</taxon>
        <taxon>Bacillales</taxon>
        <taxon>Paenibacillaceae</taxon>
        <taxon>Cohnella</taxon>
    </lineage>
</organism>
<dbReference type="Proteomes" id="UP000289856">
    <property type="component" value="Chromosome"/>
</dbReference>
<evidence type="ECO:0000313" key="2">
    <source>
        <dbReference type="Proteomes" id="UP000289856"/>
    </source>
</evidence>
<proteinExistence type="predicted"/>
<dbReference type="AlphaFoldDB" id="A0A3T1D316"/>
<protein>
    <recommendedName>
        <fullName evidence="3">Hydrolase</fullName>
    </recommendedName>
</protein>
<evidence type="ECO:0008006" key="3">
    <source>
        <dbReference type="Google" id="ProtNLM"/>
    </source>
</evidence>
<reference evidence="1 2" key="1">
    <citation type="submission" date="2019-01" db="EMBL/GenBank/DDBJ databases">
        <title>Complete genome sequence of Cohnella hallensis HS21 isolated from Korean fir (Abies koreana) rhizospheric soil.</title>
        <authorList>
            <person name="Jiang L."/>
            <person name="Kang S.W."/>
            <person name="Kim S."/>
            <person name="Jung J."/>
            <person name="Kim C.Y."/>
            <person name="Kim D.H."/>
            <person name="Kim S.W."/>
            <person name="Lee J."/>
        </authorList>
    </citation>
    <scope>NUCLEOTIDE SEQUENCE [LARGE SCALE GENOMIC DNA]</scope>
    <source>
        <strain evidence="1 2">HS21</strain>
    </source>
</reference>
<sequence>MNDNIQAYDSEKKTYYVSVGAGQVLEDKEAAAFELSIYANEAELDKLKELFEETQDADEDEAFHFSGLPTVSDSPENDTYDALISDIYRMIYELGTDETKRHIETMDIL</sequence>
<evidence type="ECO:0000313" key="1">
    <source>
        <dbReference type="EMBL" id="BBI32441.1"/>
    </source>
</evidence>